<keyword evidence="11" id="KW-1267">Proteomics identification</keyword>
<dbReference type="PANTHER" id="PTHR11639">
    <property type="entry name" value="S100 CALCIUM-BINDING PROTEIN"/>
    <property type="match status" value="1"/>
</dbReference>
<keyword evidence="4" id="KW-0479">Metal-binding</keyword>
<keyword evidence="5" id="KW-0677">Repeat</keyword>
<keyword evidence="7" id="KW-0472">Membrane</keyword>
<evidence type="ECO:0000256" key="6">
    <source>
        <dbReference type="ARBA" id="ARBA00022837"/>
    </source>
</evidence>
<dbReference type="STRING" id="9823.ENSSSCP00000030063"/>
<dbReference type="VGNC" id="VGNC:92541">
    <property type="gene designation" value="S100A2"/>
</dbReference>
<dbReference type="PROSITE" id="PS00303">
    <property type="entry name" value="S100_CABP"/>
    <property type="match status" value="1"/>
</dbReference>
<reference evidence="8" key="2">
    <citation type="submission" date="2025-08" db="UniProtKB">
        <authorList>
            <consortium name="Ensembl"/>
        </authorList>
    </citation>
    <scope>IDENTIFICATION</scope>
</reference>
<keyword evidence="3" id="KW-1003">Cell membrane</keyword>
<dbReference type="Ensembl" id="ENSSSCT00000093512.1">
    <property type="protein sequence ID" value="ENSSSCP00000078451.1"/>
    <property type="gene ID" value="ENSSSCG00000053832.1"/>
</dbReference>
<gene>
    <name evidence="8 10" type="primary">S100A2</name>
</gene>
<accession>K7GQ95</accession>
<dbReference type="GO" id="GO:0005886">
    <property type="term" value="C:plasma membrane"/>
    <property type="evidence" value="ECO:0007669"/>
    <property type="project" value="UniProtKB-SubCell"/>
</dbReference>
<evidence type="ECO:0000256" key="3">
    <source>
        <dbReference type="ARBA" id="ARBA00022475"/>
    </source>
</evidence>
<dbReference type="GO" id="GO:0043542">
    <property type="term" value="P:endothelial cell migration"/>
    <property type="evidence" value="ECO:0000318"/>
    <property type="project" value="GO_Central"/>
</dbReference>
<dbReference type="Proteomes" id="UP000008227">
    <property type="component" value="Chromosome 4"/>
</dbReference>
<dbReference type="PROSITE" id="PS50222">
    <property type="entry name" value="EF_HAND_2"/>
    <property type="match status" value="1"/>
</dbReference>
<dbReference type="SUPFAM" id="SSF47473">
    <property type="entry name" value="EF-hand"/>
    <property type="match status" value="1"/>
</dbReference>
<dbReference type="InterPro" id="IPR011992">
    <property type="entry name" value="EF-hand-dom_pair"/>
</dbReference>
<sequence>MRHGNEACVVCLQMPGTRLPPLGLRPGAQVSSSGHLQLPFVALGGVGGGSCPWPGPSLSFPSLSLPSGLPRSKMSSPLEQALAVMVATFHKYSGQEGDKFKLSKGEMKELLHKELPSFVGEKVDEEGLKKLMGDLDENSDQQVDFQEYAVFLALITIMCNDFFQGSPQRP</sequence>
<dbReference type="PANTHER" id="PTHR11639:SF59">
    <property type="entry name" value="PROTEIN S100-A2"/>
    <property type="match status" value="1"/>
</dbReference>
<keyword evidence="9" id="KW-1185">Reference proteome</keyword>
<dbReference type="InterPro" id="IPR034325">
    <property type="entry name" value="S-100_dom"/>
</dbReference>
<proteinExistence type="evidence at protein level"/>
<dbReference type="InterPro" id="IPR013787">
    <property type="entry name" value="S100_Ca-bd_sub"/>
</dbReference>
<dbReference type="AlphaFoldDB" id="K7GQ95"/>
<dbReference type="InParanoid" id="K7GQ95"/>
<dbReference type="InterPro" id="IPR018247">
    <property type="entry name" value="EF_Hand_1_Ca_BS"/>
</dbReference>
<dbReference type="FunCoup" id="K7GQ95">
    <property type="interactions" value="51"/>
</dbReference>
<evidence type="ECO:0000256" key="5">
    <source>
        <dbReference type="ARBA" id="ARBA00022737"/>
    </source>
</evidence>
<dbReference type="Bgee" id="ENSSSCG00000006580">
    <property type="expression patterns" value="Expressed in penis and 26 other cell types or tissues"/>
</dbReference>
<evidence type="ECO:0000256" key="2">
    <source>
        <dbReference type="ARBA" id="ARBA00007323"/>
    </source>
</evidence>
<dbReference type="InterPro" id="IPR002048">
    <property type="entry name" value="EF_hand_dom"/>
</dbReference>
<evidence type="ECO:0000256" key="1">
    <source>
        <dbReference type="ARBA" id="ARBA00004202"/>
    </source>
</evidence>
<evidence type="ECO:0000313" key="8">
    <source>
        <dbReference type="Ensembl" id="ENSSSCP00000078451.1"/>
    </source>
</evidence>
<evidence type="ECO:0007829" key="11">
    <source>
        <dbReference type="PeptideAtlas" id="K7GQ95"/>
    </source>
</evidence>
<dbReference type="GO" id="GO:0048306">
    <property type="term" value="F:calcium-dependent protein binding"/>
    <property type="evidence" value="ECO:0000318"/>
    <property type="project" value="GO_Central"/>
</dbReference>
<dbReference type="FunFam" id="1.10.238.10:FF:000044">
    <property type="entry name" value="Protein S100"/>
    <property type="match status" value="1"/>
</dbReference>
<reference evidence="8" key="1">
    <citation type="journal article" date="2020" name="Gigascience">
        <title>An improved pig reference genome sequence to enable pig genetics and genomics research.</title>
        <authorList>
            <person name="Warr A."/>
            <person name="Affara N."/>
            <person name="Aken B."/>
            <person name="Beiki H."/>
            <person name="Bickhart D.M."/>
            <person name="Billis K."/>
            <person name="Chow W."/>
            <person name="Eory L."/>
            <person name="Finlayson H.A."/>
            <person name="Flicek P."/>
            <person name="Giron C.G."/>
            <person name="Griffin D.K."/>
            <person name="Hall R."/>
            <person name="Hannum G."/>
            <person name="Hourlier T."/>
            <person name="Howe K."/>
            <person name="Hume D.A."/>
            <person name="Izuogu O."/>
            <person name="Kim K."/>
            <person name="Koren S."/>
            <person name="Liu H."/>
            <person name="Manchanda N."/>
            <person name="Martin F.J."/>
            <person name="Nonneman D.J."/>
            <person name="O'Connor R.E."/>
            <person name="Phillippy A.M."/>
            <person name="Rohrer G.A."/>
            <person name="Rosen B.D."/>
            <person name="Rund L.A."/>
            <person name="Sargent C.A."/>
            <person name="Schook L.B."/>
            <person name="Schroeder S.G."/>
            <person name="Schwartz A.S."/>
            <person name="Skinner B.M."/>
            <person name="Talbot R."/>
            <person name="Tseng E."/>
            <person name="Tuggle C.K."/>
            <person name="Watson M."/>
            <person name="Smith T.P.L."/>
            <person name="Archibald A.L."/>
        </authorList>
    </citation>
    <scope>NUCLEOTIDE SEQUENCE [LARGE SCALE GENOMIC DNA]</scope>
    <source>
        <strain evidence="8">Duroc</strain>
    </source>
</reference>
<dbReference type="CDD" id="cd00213">
    <property type="entry name" value="S-100"/>
    <property type="match status" value="1"/>
</dbReference>
<dbReference type="PaxDb" id="9823-ENSSSCP00000030664"/>
<evidence type="ECO:0000313" key="10">
    <source>
        <dbReference type="VGNC" id="VGNC:92541"/>
    </source>
</evidence>
<dbReference type="GO" id="GO:0005509">
    <property type="term" value="F:calcium ion binding"/>
    <property type="evidence" value="ECO:0000318"/>
    <property type="project" value="GO_Central"/>
</dbReference>
<evidence type="ECO:0000313" key="9">
    <source>
        <dbReference type="Proteomes" id="UP000008227"/>
    </source>
</evidence>
<comment type="similarity">
    <text evidence="2">Belongs to the S-100 family.</text>
</comment>
<dbReference type="GO" id="GO:0046914">
    <property type="term" value="F:transition metal ion binding"/>
    <property type="evidence" value="ECO:0007669"/>
    <property type="project" value="InterPro"/>
</dbReference>
<dbReference type="PROSITE" id="PS00018">
    <property type="entry name" value="EF_HAND_1"/>
    <property type="match status" value="1"/>
</dbReference>
<name>K7GQ95_PIG</name>
<evidence type="ECO:0000256" key="7">
    <source>
        <dbReference type="ARBA" id="ARBA00023136"/>
    </source>
</evidence>
<dbReference type="InterPro" id="IPR001751">
    <property type="entry name" value="S100/CaBP7/8-like_CS"/>
</dbReference>
<comment type="subcellular location">
    <subcellularLocation>
        <location evidence="1">Cell membrane</location>
        <topology evidence="1">Peripheral membrane protein</topology>
    </subcellularLocation>
</comment>
<dbReference type="Gene3D" id="1.10.238.10">
    <property type="entry name" value="EF-hand"/>
    <property type="match status" value="1"/>
</dbReference>
<reference evidence="8" key="3">
    <citation type="submission" date="2025-09" db="UniProtKB">
        <authorList>
            <consortium name="Ensembl"/>
        </authorList>
    </citation>
    <scope>IDENTIFICATION</scope>
</reference>
<evidence type="ECO:0000256" key="4">
    <source>
        <dbReference type="ARBA" id="ARBA00022723"/>
    </source>
</evidence>
<dbReference type="SMART" id="SM01394">
    <property type="entry name" value="S_100"/>
    <property type="match status" value="1"/>
</dbReference>
<organism evidence="8 9">
    <name type="scientific">Sus scrofa</name>
    <name type="common">Pig</name>
    <dbReference type="NCBI Taxonomy" id="9823"/>
    <lineage>
        <taxon>Eukaryota</taxon>
        <taxon>Metazoa</taxon>
        <taxon>Chordata</taxon>
        <taxon>Craniata</taxon>
        <taxon>Vertebrata</taxon>
        <taxon>Euteleostomi</taxon>
        <taxon>Mammalia</taxon>
        <taxon>Eutheria</taxon>
        <taxon>Laurasiatheria</taxon>
        <taxon>Artiodactyla</taxon>
        <taxon>Suina</taxon>
        <taxon>Suidae</taxon>
        <taxon>Sus</taxon>
    </lineage>
</organism>
<keyword evidence="6" id="KW-0106">Calcium</keyword>
<dbReference type="SMR" id="K7GQ95"/>
<protein>
    <submittedName>
        <fullName evidence="8">S100 calcium binding protein A2</fullName>
    </submittedName>
</protein>
<dbReference type="GeneTree" id="ENSGT00940000163114"/>
<dbReference type="Pfam" id="PF01023">
    <property type="entry name" value="S_100"/>
    <property type="match status" value="1"/>
</dbReference>